<protein>
    <recommendedName>
        <fullName evidence="8">RHS repeat protein</fullName>
    </recommendedName>
</protein>
<dbReference type="PANTHER" id="PTHR32305:SF15">
    <property type="entry name" value="PROTEIN RHSA-RELATED"/>
    <property type="match status" value="1"/>
</dbReference>
<evidence type="ECO:0000313" key="7">
    <source>
        <dbReference type="Proteomes" id="UP000431684"/>
    </source>
</evidence>
<evidence type="ECO:0000259" key="4">
    <source>
        <dbReference type="Pfam" id="PF20148"/>
    </source>
</evidence>
<evidence type="ECO:0000256" key="1">
    <source>
        <dbReference type="ARBA" id="ARBA00022737"/>
    </source>
</evidence>
<dbReference type="EMBL" id="WNWM01000002">
    <property type="protein sequence ID" value="MUI16361.1"/>
    <property type="molecule type" value="Genomic_DNA"/>
</dbReference>
<feature type="signal peptide" evidence="3">
    <location>
        <begin position="1"/>
        <end position="31"/>
    </location>
</feature>
<sequence>MTMTKLRLSATLRSGLLALATWSLSATQALACGEGGGVCTAGKDAASQPPAVSINVGAGNPINIMSGNKYLREEDMPALPGVLGLEIVRHYNSVHSGVNAVPGSVGRGWKLSYETQMLVAGGGMQVLQADGAVIAFSRDMLRPGVAVAANPANGVIHVKRRKSGSEYVWRWIDGRELTFDTRGKLVQIQAPTGEVLSLLYDTGGLLVKVTDPQGRSLRLAYLDRDAARRGDRFRGVQSIDSPVGRFVYEYGSSAPKGTAVGARQLLANLVRVRHPEQAQVRQYHYESPQHPTYVTGISVGEQRFATYGYNAAGKGILSTHANDADKVTLDYERPGLTTVTNSLHQKTSYRYAVQDGDYRLGEVRGPGCVWCGPGDRRYGYDRDGQLIEVIGLDGQGVPQQSVRTDTDHFGRPVRVTRTVYDAGNGPPSRLIARYEYADRRTNKPTLVARPSVVPGREATQRISYNASGQPVSVTEQGWSPAVDAQAATALERTTRYRYRTVNGRSVLAEIDGPLPNGRTGTPADSDVTRFYYDDSGSHVTRTVAPGNLVTEVRARDAAMRPLVTVSTDSVRLVMVEEQLAPSGQVLKRTESAWLLDAKGAADPGTRQVAVRTYRYDAQGQLQAETAPGQGMTHYRHDDAGNLVQRIAADGSSVLRSFDTERQLTAETRYGPANGGGVVQRFDVDDAQAVAPDWRTGRMEQRWADALQTWNASYQLGEPDSAAAGKVEEATRPDGTRVRRWFDDFGRIAATQSPEHGLRTARYDSADGLVALRDALGVRTTIVRDVQGRMMEVQYTDPSGTQAQRTVLRYAGLALVSETRFGRGILDNRIEWRNDVWGRPSGKRLTVFDAQGRAAATMETGSEAIAERGVVRKTLPGGIEVSYLYDPAGRVSRVELAGRPLLTDVRHAMTLDGMRPVYFNYGNGRRSETRYNSDGMLASHLTGTDLISTRYDSATRSTWFERRPAPALSAANAAGGWRSLVAGLIGNANASEDPAARVGSGTRVTYDSHGRLVEESRNGAVTLSAGYDPLGNRVGAPSLEVDATGNVLAHGKLRLVYNAAGELERVDNAAGSEIASYRYDAQRHRVAKKAAGSASYYMYDDGQLIAEANAQGKIVAAYVYLGRRPVARVLYAGGPGGSWLPSRAPPVVEYLHTDSRDAVETVTDANGKLVWRGELDAFGVLRAESGAEGTMPLRLSGQYADAETGLYYNVHRYYDPAAGRYLQADPLGLQAGLNMYAYVGNDPLNKRDPLGLSIEPDNGWGTISAPWLFGTFVHSAFANQVRAFSEPGWGANDGANGIWKNMRPDAYQRTPATGNSGVLWELKPSTWQNGPKYAAGLAEVTHYINGGKATKDKPGGCWVAGSGSALVTDLKPDVIVMNGEVWDITYVADAKKDDSGLIFYNKAKRVTKEKPATAPAPALSKAENDALAKQMQDMRTQGAAEGWSTLQIIGMVVLVAAVIALMIAAAIYVPGIVAGIIAGLGRVIAASIAKKVPLATGLALMFGLNPSTVGAQAEVKGDQKQKGLLDGTIEWFKSWF</sequence>
<dbReference type="InterPro" id="IPR056823">
    <property type="entry name" value="TEN-like_YD-shell"/>
</dbReference>
<dbReference type="Proteomes" id="UP000431684">
    <property type="component" value="Unassembled WGS sequence"/>
</dbReference>
<feature type="chain" id="PRO_5026113258" description="RHS repeat protein" evidence="3">
    <location>
        <begin position="32"/>
        <end position="1535"/>
    </location>
</feature>
<name>A0A6I3XRC8_9BURK</name>
<evidence type="ECO:0008006" key="8">
    <source>
        <dbReference type="Google" id="ProtNLM"/>
    </source>
</evidence>
<keyword evidence="2" id="KW-0472">Membrane</keyword>
<feature type="domain" description="DUF6531" evidence="4">
    <location>
        <begin position="59"/>
        <end position="136"/>
    </location>
</feature>
<feature type="domain" description="Teneurin-like YD-shell" evidence="5">
    <location>
        <begin position="1003"/>
        <end position="1242"/>
    </location>
</feature>
<dbReference type="InterPro" id="IPR050708">
    <property type="entry name" value="T6SS_VgrG/RHS"/>
</dbReference>
<keyword evidence="1" id="KW-0677">Repeat</keyword>
<evidence type="ECO:0000313" key="6">
    <source>
        <dbReference type="EMBL" id="MUI16361.1"/>
    </source>
</evidence>
<dbReference type="RefSeq" id="WP_155711928.1">
    <property type="nucleotide sequence ID" value="NZ_BMWU01000008.1"/>
</dbReference>
<evidence type="ECO:0000259" key="5">
    <source>
        <dbReference type="Pfam" id="PF25023"/>
    </source>
</evidence>
<feature type="transmembrane region" description="Helical" evidence="2">
    <location>
        <begin position="1447"/>
        <end position="1480"/>
    </location>
</feature>
<dbReference type="PRINTS" id="PR00394">
    <property type="entry name" value="RHSPROTEIN"/>
</dbReference>
<evidence type="ECO:0000256" key="3">
    <source>
        <dbReference type="SAM" id="SignalP"/>
    </source>
</evidence>
<dbReference type="Pfam" id="PF25023">
    <property type="entry name" value="TEN_YD-shell"/>
    <property type="match status" value="1"/>
</dbReference>
<proteinExistence type="predicted"/>
<gene>
    <name evidence="6" type="ORF">GJV26_28470</name>
</gene>
<dbReference type="Pfam" id="PF20148">
    <property type="entry name" value="DUF6531"/>
    <property type="match status" value="1"/>
</dbReference>
<dbReference type="Pfam" id="PF05593">
    <property type="entry name" value="RHS_repeat"/>
    <property type="match status" value="1"/>
</dbReference>
<organism evidence="6 7">
    <name type="scientific">Pseudoduganella dura</name>
    <dbReference type="NCBI Taxonomy" id="321982"/>
    <lineage>
        <taxon>Bacteria</taxon>
        <taxon>Pseudomonadati</taxon>
        <taxon>Pseudomonadota</taxon>
        <taxon>Betaproteobacteria</taxon>
        <taxon>Burkholderiales</taxon>
        <taxon>Oxalobacteraceae</taxon>
        <taxon>Telluria group</taxon>
        <taxon>Pseudoduganella</taxon>
    </lineage>
</organism>
<dbReference type="OrthoDB" id="8727902at2"/>
<dbReference type="InterPro" id="IPR022385">
    <property type="entry name" value="Rhs_assc_core"/>
</dbReference>
<comment type="caution">
    <text evidence="6">The sequence shown here is derived from an EMBL/GenBank/DDBJ whole genome shotgun (WGS) entry which is preliminary data.</text>
</comment>
<dbReference type="InterPro" id="IPR031325">
    <property type="entry name" value="RHS_repeat"/>
</dbReference>
<reference evidence="6 7" key="1">
    <citation type="submission" date="2019-11" db="EMBL/GenBank/DDBJ databases">
        <title>Draft Genome Sequences of Six Type Strains of the Genus Massilia.</title>
        <authorList>
            <person name="Miess H."/>
            <person name="Frediansyah A."/>
            <person name="Goeker M."/>
            <person name="Gross H."/>
        </authorList>
    </citation>
    <scope>NUCLEOTIDE SEQUENCE [LARGE SCALE GENOMIC DNA]</scope>
    <source>
        <strain evidence="6 7">DSM 17513</strain>
    </source>
</reference>
<dbReference type="NCBIfam" id="TIGR03696">
    <property type="entry name" value="Rhs_assc_core"/>
    <property type="match status" value="1"/>
</dbReference>
<keyword evidence="2" id="KW-0812">Transmembrane</keyword>
<evidence type="ECO:0000256" key="2">
    <source>
        <dbReference type="SAM" id="Phobius"/>
    </source>
</evidence>
<keyword evidence="3" id="KW-0732">Signal</keyword>
<keyword evidence="7" id="KW-1185">Reference proteome</keyword>
<dbReference type="NCBIfam" id="TIGR01643">
    <property type="entry name" value="YD_repeat_2x"/>
    <property type="match status" value="1"/>
</dbReference>
<accession>A0A6I3XRC8</accession>
<dbReference type="PANTHER" id="PTHR32305">
    <property type="match status" value="1"/>
</dbReference>
<keyword evidence="2" id="KW-1133">Transmembrane helix</keyword>
<dbReference type="InterPro" id="IPR006530">
    <property type="entry name" value="YD"/>
</dbReference>
<dbReference type="InterPro" id="IPR045351">
    <property type="entry name" value="DUF6531"/>
</dbReference>
<dbReference type="Gene3D" id="2.180.10.10">
    <property type="entry name" value="RHS repeat-associated core"/>
    <property type="match status" value="2"/>
</dbReference>